<organism evidence="1 2">
    <name type="scientific">Microbulbifer thermotolerans</name>
    <dbReference type="NCBI Taxonomy" id="252514"/>
    <lineage>
        <taxon>Bacteria</taxon>
        <taxon>Pseudomonadati</taxon>
        <taxon>Pseudomonadota</taxon>
        <taxon>Gammaproteobacteria</taxon>
        <taxon>Cellvibrionales</taxon>
        <taxon>Microbulbiferaceae</taxon>
        <taxon>Microbulbifer</taxon>
    </lineage>
</organism>
<dbReference type="PRINTS" id="PR00394">
    <property type="entry name" value="RHSPROTEIN"/>
</dbReference>
<protein>
    <recommendedName>
        <fullName evidence="3">RHS repeat-associated core domain-containing protein</fullName>
    </recommendedName>
</protein>
<sequence>MPYLHTDHLNTPRIGTDSNEVVIWRWDSDAFGQAAPDTDPDSDREQIVVNLRFPEQIQGDEAAFYYNYFRDYDSSLGRYLQSDPIGLRGGLNTYAYVDGNPLNFVDPLGLYTEIIIWQPVGHSSSSFGHVSSNVNGNNYSWGPGGWDTKYPNASDYASRQQAFRSGVGQILNLTPEQEAKLVACYAKHGGDYSAFSNNCGDPHRSYFITS</sequence>
<proteinExistence type="predicted"/>
<comment type="caution">
    <text evidence="1">The sequence shown here is derived from an EMBL/GenBank/DDBJ whole genome shotgun (WGS) entry which is preliminary data.</text>
</comment>
<dbReference type="RefSeq" id="WP_266066762.1">
    <property type="nucleotide sequence ID" value="NZ_JAPHQB010000064.1"/>
</dbReference>
<dbReference type="Proteomes" id="UP001209730">
    <property type="component" value="Unassembled WGS sequence"/>
</dbReference>
<evidence type="ECO:0000313" key="2">
    <source>
        <dbReference type="Proteomes" id="UP001209730"/>
    </source>
</evidence>
<dbReference type="InterPro" id="IPR050708">
    <property type="entry name" value="T6SS_VgrG/RHS"/>
</dbReference>
<reference evidence="1" key="1">
    <citation type="submission" date="2022-11" db="EMBL/GenBank/DDBJ databases">
        <title>Chitin-degrading and fungicidal potential of chitinolytic bacterial strains from marine environment of the Pacific Ocean regions.</title>
        <authorList>
            <person name="Pentekhina I."/>
            <person name="Nedashkovskaya O."/>
            <person name="Seitkalieva A."/>
            <person name="Podvolotskaya A."/>
            <person name="Tekutyeva L."/>
            <person name="Balabanova L."/>
        </authorList>
    </citation>
    <scope>NUCLEOTIDE SEQUENCE</scope>
    <source>
        <strain evidence="1">KMM 6838</strain>
    </source>
</reference>
<name>A0AB35I3X8_MICTH</name>
<evidence type="ECO:0008006" key="3">
    <source>
        <dbReference type="Google" id="ProtNLM"/>
    </source>
</evidence>
<dbReference type="Gene3D" id="2.180.10.10">
    <property type="entry name" value="RHS repeat-associated core"/>
    <property type="match status" value="1"/>
</dbReference>
<dbReference type="NCBIfam" id="TIGR03696">
    <property type="entry name" value="Rhs_assc_core"/>
    <property type="match status" value="1"/>
</dbReference>
<dbReference type="AlphaFoldDB" id="A0AB35I3X8"/>
<dbReference type="PANTHER" id="PTHR32305:SF15">
    <property type="entry name" value="PROTEIN RHSA-RELATED"/>
    <property type="match status" value="1"/>
</dbReference>
<dbReference type="EMBL" id="JAPHQB010000064">
    <property type="protein sequence ID" value="MCX2803373.1"/>
    <property type="molecule type" value="Genomic_DNA"/>
</dbReference>
<accession>A0AB35I3X8</accession>
<gene>
    <name evidence="1" type="ORF">OQJ68_16470</name>
</gene>
<dbReference type="InterPro" id="IPR022385">
    <property type="entry name" value="Rhs_assc_core"/>
</dbReference>
<dbReference type="PANTHER" id="PTHR32305">
    <property type="match status" value="1"/>
</dbReference>
<evidence type="ECO:0000313" key="1">
    <source>
        <dbReference type="EMBL" id="MCX2803373.1"/>
    </source>
</evidence>